<dbReference type="GO" id="GO:0043107">
    <property type="term" value="P:type IV pilus-dependent motility"/>
    <property type="evidence" value="ECO:0007669"/>
    <property type="project" value="InterPro"/>
</dbReference>
<dbReference type="Pfam" id="PF04350">
    <property type="entry name" value="PilO"/>
    <property type="match status" value="1"/>
</dbReference>
<evidence type="ECO:0000313" key="2">
    <source>
        <dbReference type="EMBL" id="NYS61601.1"/>
    </source>
</evidence>
<dbReference type="InterPro" id="IPR007445">
    <property type="entry name" value="PilO"/>
</dbReference>
<comment type="caution">
    <text evidence="2">The sequence shown here is derived from an EMBL/GenBank/DDBJ whole genome shotgun (WGS) entry which is preliminary data.</text>
</comment>
<dbReference type="PANTHER" id="PTHR39555">
    <property type="entry name" value="FIMBRIAL ASSEMBLY PROTEIN PILO-LIKE PROTEIN-RELATED"/>
    <property type="match status" value="1"/>
</dbReference>
<name>A0A7Z0LMA1_9GAMM</name>
<accession>A0A7Z0LMA1</accession>
<protein>
    <submittedName>
        <fullName evidence="2">Type 4a pilus biogenesis protein PilO</fullName>
    </submittedName>
</protein>
<keyword evidence="1" id="KW-0472">Membrane</keyword>
<keyword evidence="1" id="KW-1133">Transmembrane helix</keyword>
<dbReference type="AlphaFoldDB" id="A0A7Z0LMA1"/>
<dbReference type="PIRSF" id="PIRSF016482">
    <property type="entry name" value="PilO"/>
    <property type="match status" value="1"/>
</dbReference>
<keyword evidence="3" id="KW-1185">Reference proteome</keyword>
<proteinExistence type="predicted"/>
<dbReference type="PANTHER" id="PTHR39555:SF1">
    <property type="entry name" value="TYPE IV PILUS INNER MEMBRANE COMPONENT PILO"/>
    <property type="match status" value="1"/>
</dbReference>
<dbReference type="RefSeq" id="WP_179930930.1">
    <property type="nucleotide sequence ID" value="NZ_JACCDF010000011.1"/>
</dbReference>
<evidence type="ECO:0000313" key="3">
    <source>
        <dbReference type="Proteomes" id="UP000586119"/>
    </source>
</evidence>
<feature type="transmembrane region" description="Helical" evidence="1">
    <location>
        <begin position="33"/>
        <end position="55"/>
    </location>
</feature>
<organism evidence="2 3">
    <name type="scientific">Vreelandella salicampi</name>
    <dbReference type="NCBI Taxonomy" id="1449798"/>
    <lineage>
        <taxon>Bacteria</taxon>
        <taxon>Pseudomonadati</taxon>
        <taxon>Pseudomonadota</taxon>
        <taxon>Gammaproteobacteria</taxon>
        <taxon>Oceanospirillales</taxon>
        <taxon>Halomonadaceae</taxon>
        <taxon>Vreelandella</taxon>
    </lineage>
</organism>
<keyword evidence="1" id="KW-0812">Transmembrane</keyword>
<dbReference type="EMBL" id="JACCDF010000011">
    <property type="protein sequence ID" value="NYS61601.1"/>
    <property type="molecule type" value="Genomic_DNA"/>
</dbReference>
<dbReference type="GO" id="GO:0043683">
    <property type="term" value="P:type IV pilus assembly"/>
    <property type="evidence" value="ECO:0007669"/>
    <property type="project" value="InterPro"/>
</dbReference>
<evidence type="ECO:0000256" key="1">
    <source>
        <dbReference type="SAM" id="Phobius"/>
    </source>
</evidence>
<dbReference type="Gene3D" id="3.30.70.60">
    <property type="match status" value="1"/>
</dbReference>
<reference evidence="2 3" key="1">
    <citation type="journal article" date="2015" name="Int. J. Syst. Evol. Microbiol.">
        <title>Halomonas salicampi sp. nov., a halotolerant and alkalitolerant bacterium isolated from a saltern soil.</title>
        <authorList>
            <person name="Lee J.C."/>
            <person name="Kim Y.S."/>
            <person name="Yun B.S."/>
            <person name="Whang K.S."/>
        </authorList>
    </citation>
    <scope>NUCLEOTIDE SEQUENCE [LARGE SCALE GENOMIC DNA]</scope>
    <source>
        <strain evidence="2 3">BH103</strain>
    </source>
</reference>
<dbReference type="InterPro" id="IPR014717">
    <property type="entry name" value="Transl_elong_EF1B/ribsomal_bS6"/>
</dbReference>
<dbReference type="Proteomes" id="UP000586119">
    <property type="component" value="Unassembled WGS sequence"/>
</dbReference>
<gene>
    <name evidence="2" type="ORF">HZS81_12650</name>
</gene>
<sequence>MKLNRDRWVDEWQRLRDVDVRALDIKEAGSWPLLLKALCLLLALSLSLAAMYWFVIGERRDALASAQREEPRLLEEYRNKAAEAAHLPKMEEKLDEINAQMMRLREMLPTSVEIPSLLDSISDAAVNNQLTIENIRLRSTVTQAHYVEHPFDIQVQGEYHQIAQFVADMAALSRIVTQHDFTLEPVEGQGNTLRLSMLARTYSDLARMQGSEDDA</sequence>